<evidence type="ECO:0000313" key="5">
    <source>
        <dbReference type="Ensembl" id="ENSSORP00005051255.1"/>
    </source>
</evidence>
<dbReference type="Ensembl" id="ENSSORT00005052480.1">
    <property type="protein sequence ID" value="ENSSORP00005051255.1"/>
    <property type="gene ID" value="ENSSORG00005023170.1"/>
</dbReference>
<feature type="domain" description="S1 motif" evidence="4">
    <location>
        <begin position="494"/>
        <end position="563"/>
    </location>
</feature>
<dbReference type="PANTHER" id="PTHR23270:SF10">
    <property type="entry name" value="PROTEIN RRP5 HOMOLOG"/>
    <property type="match status" value="1"/>
</dbReference>
<dbReference type="CDD" id="cd05697">
    <property type="entry name" value="S1_Rrp5_repeat_hs5"/>
    <property type="match status" value="1"/>
</dbReference>
<dbReference type="InterPro" id="IPR003029">
    <property type="entry name" value="S1_domain"/>
</dbReference>
<comment type="subcellular location">
    <subcellularLocation>
        <location evidence="1">Nucleus</location>
    </subcellularLocation>
</comment>
<feature type="domain" description="S1 motif" evidence="4">
    <location>
        <begin position="50"/>
        <end position="135"/>
    </location>
</feature>
<evidence type="ECO:0000256" key="2">
    <source>
        <dbReference type="ARBA" id="ARBA00022737"/>
    </source>
</evidence>
<reference evidence="5" key="1">
    <citation type="submission" date="2019-06" db="EMBL/GenBank/DDBJ databases">
        <authorList>
            <consortium name="Wellcome Sanger Institute Data Sharing"/>
        </authorList>
    </citation>
    <scope>NUCLEOTIDE SEQUENCE [LARGE SCALE GENOMIC DNA]</scope>
</reference>
<feature type="domain" description="S1 motif" evidence="4">
    <location>
        <begin position="583"/>
        <end position="654"/>
    </location>
</feature>
<dbReference type="SMART" id="SM00316">
    <property type="entry name" value="S1"/>
    <property type="match status" value="7"/>
</dbReference>
<feature type="domain" description="S1 motif" evidence="4">
    <location>
        <begin position="233"/>
        <end position="298"/>
    </location>
</feature>
<evidence type="ECO:0000256" key="1">
    <source>
        <dbReference type="ARBA" id="ARBA00004123"/>
    </source>
</evidence>
<reference evidence="5" key="3">
    <citation type="submission" date="2025-09" db="UniProtKB">
        <authorList>
            <consortium name="Ensembl"/>
        </authorList>
    </citation>
    <scope>IDENTIFICATION</scope>
</reference>
<sequence>MASVEEDFPRGGTAKKPTESKIVVQRTEVDNLFEVHLNSTFLSYFNVKEGMLMLGCVKEVTDFEVTVSLPCGLQGFLSIKNISDSYTKLLSEQLESDDTEEFCSLPHLFYPGMVLRCVVAKLDVTKGGSLSLKLSVNPKMVNKGLSPNALKTGMVLTGCVESVEDYGYIIDIGVTETKAFLPKTLKVGQYVISYVEEVKNNGRVVRLSIGAQTIAQALAESKQGWTLSNLLPGLLMKATIKKVTKHGLLLDFLSGFSGQVDCLHMEPEQASSYSEGDEMRASVLYVDPTTRLVGMSLRSHLLTPGSRVDLPPVDRIGEVVKGCKMTSLHHMSGAVLELPDKTAAFVHRNNLKEPSVAANENKVLAKLEHTCRIVDFSLIDQIHFATLRSSVIEKPFFRYQDIRAGQVVEGKVSVLLDHGMVVHISDHIKGLVPRTHLSDIVLKNPEKKYMEGMKVKCRVLSVDAENKKLCLTRKKAMVESSLPLFFSYLDARPGRVSHGYIVCIKSFGCIVRFYNNVKGLVSLGELSFEPIVSPEDVFYIGQVLKVKVLQCDPEREKLLLSFKAALEGDSEKPPRPQSECEVGEKVEARVLKKVVTGLEVAILPDETRAVLPTMHLSDHLSNCPLLWENLQVGDNISNLVCFNNNKQNINLTKKPTVRWSLEEGVVAKDFSEITVGMQLIGWIRNIMSYGVFVEFPYGLVGLAPKSAMTDKFITDPTVAFQLGQTVMAKVTNLDEEKRRFLVTLKISEVISPVGDVQTRLINGLQERRAVTKMLSMRDDSDLRRQLFALCVGQKLKLTVDTVDNGATFKSDDLVGATILANKQHITGTNLMGGQKVTAVILHVDIQSTWVHVSILPKLVAKKKSAQSTQTLLS</sequence>
<keyword evidence="6" id="KW-1185">Reference proteome</keyword>
<dbReference type="SUPFAM" id="SSF50249">
    <property type="entry name" value="Nucleic acid-binding proteins"/>
    <property type="match status" value="6"/>
</dbReference>
<organism evidence="5 6">
    <name type="scientific">Sphaeramia orbicularis</name>
    <name type="common">orbiculate cardinalfish</name>
    <dbReference type="NCBI Taxonomy" id="375764"/>
    <lineage>
        <taxon>Eukaryota</taxon>
        <taxon>Metazoa</taxon>
        <taxon>Chordata</taxon>
        <taxon>Craniata</taxon>
        <taxon>Vertebrata</taxon>
        <taxon>Euteleostomi</taxon>
        <taxon>Actinopterygii</taxon>
        <taxon>Neopterygii</taxon>
        <taxon>Teleostei</taxon>
        <taxon>Neoteleostei</taxon>
        <taxon>Acanthomorphata</taxon>
        <taxon>Gobiaria</taxon>
        <taxon>Kurtiformes</taxon>
        <taxon>Apogonoidei</taxon>
        <taxon>Apogonidae</taxon>
        <taxon>Apogoninae</taxon>
        <taxon>Sphaeramia</taxon>
    </lineage>
</organism>
<dbReference type="InterPro" id="IPR012340">
    <property type="entry name" value="NA-bd_OB-fold"/>
</dbReference>
<protein>
    <recommendedName>
        <fullName evidence="4">S1 motif domain-containing protein</fullName>
    </recommendedName>
</protein>
<dbReference type="GO" id="GO:0003723">
    <property type="term" value="F:RNA binding"/>
    <property type="evidence" value="ECO:0007669"/>
    <property type="project" value="TreeGrafter"/>
</dbReference>
<dbReference type="Proteomes" id="UP000472271">
    <property type="component" value="Chromosome 1"/>
</dbReference>
<dbReference type="Pfam" id="PF00575">
    <property type="entry name" value="S1"/>
    <property type="match status" value="2"/>
</dbReference>
<dbReference type="FunFam" id="2.40.50.140:FF:000148">
    <property type="entry name" value="protein RRP5 homolog isoform X1"/>
    <property type="match status" value="1"/>
</dbReference>
<evidence type="ECO:0000313" key="6">
    <source>
        <dbReference type="Proteomes" id="UP000472271"/>
    </source>
</evidence>
<proteinExistence type="predicted"/>
<keyword evidence="2" id="KW-0677">Repeat</keyword>
<dbReference type="FunFam" id="2.40.50.140:FF:000103">
    <property type="entry name" value="protein RRP5 homolog"/>
    <property type="match status" value="2"/>
</dbReference>
<dbReference type="AlphaFoldDB" id="A0A673CB11"/>
<dbReference type="CDD" id="cd04461">
    <property type="entry name" value="S1_Rrp5_repeat_hs8_sc7"/>
    <property type="match status" value="1"/>
</dbReference>
<evidence type="ECO:0000259" key="4">
    <source>
        <dbReference type="PROSITE" id="PS50126"/>
    </source>
</evidence>
<dbReference type="InterPro" id="IPR057302">
    <property type="entry name" value="Rrp5_S1"/>
</dbReference>
<dbReference type="FunFam" id="2.40.50.140:FF:000200">
    <property type="entry name" value="Programmed cell death 11"/>
    <property type="match status" value="1"/>
</dbReference>
<keyword evidence="3" id="KW-0539">Nucleus</keyword>
<name>A0A673CB11_9TELE</name>
<dbReference type="Pfam" id="PF23459">
    <property type="entry name" value="S1_RRP5"/>
    <property type="match status" value="3"/>
</dbReference>
<dbReference type="PROSITE" id="PS50126">
    <property type="entry name" value="S1"/>
    <property type="match status" value="6"/>
</dbReference>
<dbReference type="CDD" id="cd05693">
    <property type="entry name" value="S1_Rrp5_repeat_hs1_sc1"/>
    <property type="match status" value="1"/>
</dbReference>
<feature type="domain" description="S1 motif" evidence="4">
    <location>
        <begin position="405"/>
        <end position="474"/>
    </location>
</feature>
<dbReference type="InterPro" id="IPR045209">
    <property type="entry name" value="Rrp5"/>
</dbReference>
<dbReference type="GO" id="GO:0032040">
    <property type="term" value="C:small-subunit processome"/>
    <property type="evidence" value="ECO:0007669"/>
    <property type="project" value="TreeGrafter"/>
</dbReference>
<dbReference type="GO" id="GO:0006364">
    <property type="term" value="P:rRNA processing"/>
    <property type="evidence" value="ECO:0007669"/>
    <property type="project" value="InterPro"/>
</dbReference>
<dbReference type="PANTHER" id="PTHR23270">
    <property type="entry name" value="PROGRAMMED CELL DEATH PROTEIN 11 PRE-RRNA PROCESSING PROTEIN RRP5"/>
    <property type="match status" value="1"/>
</dbReference>
<evidence type="ECO:0000256" key="3">
    <source>
        <dbReference type="ARBA" id="ARBA00023242"/>
    </source>
</evidence>
<feature type="domain" description="S1 motif" evidence="4">
    <location>
        <begin position="676"/>
        <end position="745"/>
    </location>
</feature>
<reference evidence="5" key="2">
    <citation type="submission" date="2025-08" db="UniProtKB">
        <authorList>
            <consortium name="Ensembl"/>
        </authorList>
    </citation>
    <scope>IDENTIFICATION</scope>
</reference>
<dbReference type="Gene3D" id="2.40.50.140">
    <property type="entry name" value="Nucleic acid-binding proteins"/>
    <property type="match status" value="6"/>
</dbReference>
<accession>A0A673CB11</accession>
<dbReference type="FunFam" id="2.40.50.140:FF:000175">
    <property type="entry name" value="Programmed cell death 11"/>
    <property type="match status" value="1"/>
</dbReference>
<dbReference type="CDD" id="cd05698">
    <property type="entry name" value="S1_Rrp5_repeat_hs6_sc5"/>
    <property type="match status" value="1"/>
</dbReference>
<dbReference type="FunFam" id="2.40.50.140:FF:000340">
    <property type="entry name" value="Unplaced genomic scaffold supercont1.162, whole genome shotgun sequence"/>
    <property type="match status" value="1"/>
</dbReference>
<gene>
    <name evidence="5" type="primary">pdcd11</name>
</gene>
<dbReference type="InterPro" id="IPR048059">
    <property type="entry name" value="Rrp5_S1_rpt_hs1_sc1"/>
</dbReference>